<accession>A0A2A4HLW8</accession>
<evidence type="ECO:0008006" key="3">
    <source>
        <dbReference type="Google" id="ProtNLM"/>
    </source>
</evidence>
<comment type="caution">
    <text evidence="1">The sequence shown here is derived from an EMBL/GenBank/DDBJ whole genome shotgun (WGS) entry which is preliminary data.</text>
</comment>
<dbReference type="AlphaFoldDB" id="A0A2A4HLW8"/>
<gene>
    <name evidence="1" type="ORF">CPA45_12640</name>
</gene>
<sequence length="1200" mass="127869">MTSKPLFTQDFDSALYTLKPSRDTVGWVGFIYRSDSNPPATLSLSDAFNKGYFLFSPSSPPLTDKAGAETFITAVQEWLDDKFGIGSPQRFSGSAVLWIPETATPTFGAADETTITFFEGLSATSTASNYNLHFGQRLTLSIPQQVILTMRDEGLFFRQSGAQQIVFITDDGIGAPEAKGDLVIPFQGDLAGCLTIQGLMSRTDMQSSPISYFETGFHYLYTGSDGSEQRQIYPLFEVAKGLPPLSFSTALDPLDKLNNGVLSDPGAGLYRSLFGFTGGTDIASWFRDKNGNPVGLVALGGYREDGLPVRNCGALVFQSRGRANDPLSQVYFAPAGDYAFSTDDTGLVLPGLFGSELFQIDPYQAGASYDRVQFHPNRSAYAPIFPFPSASLDNPEAAVPKQRLVTDYTTSHGAIINGPSGAAAYLAQPQGSPLYAPTADATAGNLAVLPPLPTPSPIAQPTNEKLLLPFAPYAGLTRGNNGFADDLVGTFESQILSAERKTLLGVSSIRAVAELRAAKKNSAMLNTHDVTHQSTTPQGLYAEIATASSGGAEALYQKIFLAKSNAKKPATGEVNFGFLEPDANLQNLFQTNQLLAVIVNPEHLGEPSPADASAIFECNVVIADWGMTAAVGNSLNTTAYSNILILKYCDGSLTERVKNPNQWVGVDDFSLTGKGDAATALAGLSSYLQAYLSEGIKEAEERGNTLYANFAQIVQDPNWQGFIVLKAKVDPSGFPDQIKGLTAGIDFSRFEAHHFGATASRVSVDGTQVTMQVPSSLFGLIDYQLPQYQAYVAAGGNPEMPQALATQGDFGFTVLQLQALFENAALTDFRSRIQLTMNQLFMSPVTTGYGSVGKLPATAVVLRGSYQRQGATPVYVFEQNSTNVFELNNSALPSLALQRVVFNTLSTDKDGTIRSRFVMSGIFEFAQLSVAVDDATRHVDLLSFGLPEGAKVNDAPSGLVFSGLEVAMSSPLDAPNAVTFTFETERLGLDAGASKARDHSLFKDLALSVSGFIAGAEDKRPIDFGYLPVGIEPKIQAISGPWYGISYTVTMGTPGALVSAAGFSSKMLLAWAPSSVKGAAAPAVFVGLQLPGASPGAKLLSIQGVMKLSIDSLLLRQEAIVSNQKAFVLRLNNIALSFLGLAKLPSSPINFFLFGDPTGSGALGWYAAYIDKDAAQKELLAPVKQIGHAPDQPQDKETSS</sequence>
<organism evidence="1 2">
    <name type="scientific">Vreelandella nigrificans</name>
    <dbReference type="NCBI Taxonomy" id="2042704"/>
    <lineage>
        <taxon>Bacteria</taxon>
        <taxon>Pseudomonadati</taxon>
        <taxon>Pseudomonadota</taxon>
        <taxon>Gammaproteobacteria</taxon>
        <taxon>Oceanospirillales</taxon>
        <taxon>Halomonadaceae</taxon>
        <taxon>Vreelandella</taxon>
    </lineage>
</organism>
<dbReference type="Proteomes" id="UP000218677">
    <property type="component" value="Unassembled WGS sequence"/>
</dbReference>
<name>A0A2A4HLW8_9GAMM</name>
<keyword evidence="2" id="KW-1185">Reference proteome</keyword>
<dbReference type="RefSeq" id="WP_096651907.1">
    <property type="nucleotide sequence ID" value="NZ_NWUX01000010.1"/>
</dbReference>
<evidence type="ECO:0000313" key="1">
    <source>
        <dbReference type="EMBL" id="PCF95379.1"/>
    </source>
</evidence>
<reference evidence="2" key="1">
    <citation type="submission" date="2017-09" db="EMBL/GenBank/DDBJ databases">
        <authorList>
            <person name="Cho G.-S."/>
            <person name="Oguntoyinbo F.A."/>
            <person name="Cnockaert M."/>
            <person name="Kabisch J."/>
            <person name="Neve H."/>
            <person name="Bockelmann W."/>
            <person name="Wenning M."/>
            <person name="Franz C.M."/>
            <person name="Vandamme P."/>
        </authorList>
    </citation>
    <scope>NUCLEOTIDE SEQUENCE [LARGE SCALE GENOMIC DNA]</scope>
    <source>
        <strain evidence="2">MBT G8648</strain>
    </source>
</reference>
<dbReference type="EMBL" id="NWUX01000010">
    <property type="protein sequence ID" value="PCF95379.1"/>
    <property type="molecule type" value="Genomic_DNA"/>
</dbReference>
<proteinExistence type="predicted"/>
<evidence type="ECO:0000313" key="2">
    <source>
        <dbReference type="Proteomes" id="UP000218677"/>
    </source>
</evidence>
<dbReference type="OrthoDB" id="580741at2"/>
<protein>
    <recommendedName>
        <fullName evidence="3">Hemagglutinin protein</fullName>
    </recommendedName>
</protein>